<feature type="compositionally biased region" description="Low complexity" evidence="4">
    <location>
        <begin position="50"/>
        <end position="62"/>
    </location>
</feature>
<evidence type="ECO:0000313" key="5">
    <source>
        <dbReference type="EMBL" id="CAE8629057.1"/>
    </source>
</evidence>
<evidence type="ECO:0000256" key="1">
    <source>
        <dbReference type="ARBA" id="ARBA00003343"/>
    </source>
</evidence>
<gene>
    <name evidence="5" type="ORF">PGLA1383_LOCUS45631</name>
</gene>
<dbReference type="Gene3D" id="1.10.10.970">
    <property type="entry name" value="RNA 2'-phosphotransferase, Tpt1/KptA family, N-terminal domain"/>
    <property type="match status" value="1"/>
</dbReference>
<feature type="compositionally biased region" description="Basic and acidic residues" evidence="4">
    <location>
        <begin position="63"/>
        <end position="78"/>
    </location>
</feature>
<comment type="caution">
    <text evidence="5">The sequence shown here is derived from an EMBL/GenBank/DDBJ whole genome shotgun (WGS) entry which is preliminary data.</text>
</comment>
<evidence type="ECO:0000256" key="4">
    <source>
        <dbReference type="SAM" id="MobiDB-lite"/>
    </source>
</evidence>
<evidence type="ECO:0000256" key="3">
    <source>
        <dbReference type="ARBA" id="ARBA00047949"/>
    </source>
</evidence>
<comment type="function">
    <text evidence="1">Catalyzes the last step of tRNA splicing, the transfer of the splice junction 2'-phosphate from ligated tRNA to NAD to produce ADP-ribose 1''-2'' cyclic phosphate.</text>
</comment>
<dbReference type="EMBL" id="CAJNNV010029586">
    <property type="protein sequence ID" value="CAE8629057.1"/>
    <property type="molecule type" value="Genomic_DNA"/>
</dbReference>
<comment type="catalytic activity">
    <reaction evidence="3">
        <text>2'-phospho-[ligated tRNA] + NAD(+) = mature tRNA + ADP-alpha-D-ribose 1'',2''-cyclic phosphate + nicotinamide</text>
        <dbReference type="Rhea" id="RHEA:23324"/>
        <dbReference type="Rhea" id="RHEA-COMP:11106"/>
        <dbReference type="Rhea" id="RHEA-COMP:11107"/>
        <dbReference type="ChEBI" id="CHEBI:17154"/>
        <dbReference type="ChEBI" id="CHEBI:57540"/>
        <dbReference type="ChEBI" id="CHEBI:76596"/>
        <dbReference type="ChEBI" id="CHEBI:82883"/>
        <dbReference type="ChEBI" id="CHEBI:85027"/>
        <dbReference type="EC" id="2.7.1.160"/>
    </reaction>
</comment>
<organism evidence="5 6">
    <name type="scientific">Polarella glacialis</name>
    <name type="common">Dinoflagellate</name>
    <dbReference type="NCBI Taxonomy" id="89957"/>
    <lineage>
        <taxon>Eukaryota</taxon>
        <taxon>Sar</taxon>
        <taxon>Alveolata</taxon>
        <taxon>Dinophyceae</taxon>
        <taxon>Suessiales</taxon>
        <taxon>Suessiaceae</taxon>
        <taxon>Polarella</taxon>
    </lineage>
</organism>
<dbReference type="GO" id="GO:0000215">
    <property type="term" value="F:tRNA 2'-phosphotransferase activity"/>
    <property type="evidence" value="ECO:0007669"/>
    <property type="project" value="UniProtKB-EC"/>
</dbReference>
<dbReference type="GO" id="GO:0006388">
    <property type="term" value="P:tRNA splicing, via endonucleolytic cleavage and ligation"/>
    <property type="evidence" value="ECO:0007669"/>
    <property type="project" value="TreeGrafter"/>
</dbReference>
<feature type="non-terminal residue" evidence="5">
    <location>
        <position position="1"/>
    </location>
</feature>
<dbReference type="AlphaFoldDB" id="A0A813GPZ2"/>
<dbReference type="EC" id="2.7.1.160" evidence="2"/>
<dbReference type="InterPro" id="IPR002745">
    <property type="entry name" value="Ptrans_KptA/Tpt1"/>
</dbReference>
<sequence>MSGCFFTEEYCTDMRHFVLLRSRGCGLGSLLRAASTGSVMMAAVSATGMPAGSPATTSSPSRTHPEGKGLGKGRRAEESREVQISKILSQLLRHRANSLKLDIRPDGFIGLDAVLNCSVLSKFAATLKEIQKIVEESDKKRFSLTKVDGTWHIRANQGHSMKE</sequence>
<protein>
    <recommendedName>
        <fullName evidence="2">2'-phosphotransferase</fullName>
        <ecNumber evidence="2">2.7.1.160</ecNumber>
    </recommendedName>
</protein>
<dbReference type="OrthoDB" id="419694at2759"/>
<evidence type="ECO:0000256" key="2">
    <source>
        <dbReference type="ARBA" id="ARBA00012007"/>
    </source>
</evidence>
<dbReference type="SUPFAM" id="SSF56399">
    <property type="entry name" value="ADP-ribosylation"/>
    <property type="match status" value="1"/>
</dbReference>
<dbReference type="Proteomes" id="UP000654075">
    <property type="component" value="Unassembled WGS sequence"/>
</dbReference>
<accession>A0A813GPZ2</accession>
<dbReference type="Pfam" id="PF01885">
    <property type="entry name" value="PTS_2-RNA"/>
    <property type="match status" value="1"/>
</dbReference>
<name>A0A813GPZ2_POLGL</name>
<dbReference type="PANTHER" id="PTHR12684">
    <property type="entry name" value="PUTATIVE PHOSPHOTRANSFERASE"/>
    <property type="match status" value="1"/>
</dbReference>
<reference evidence="5" key="1">
    <citation type="submission" date="2021-02" db="EMBL/GenBank/DDBJ databases">
        <authorList>
            <person name="Dougan E. K."/>
            <person name="Rhodes N."/>
            <person name="Thang M."/>
            <person name="Chan C."/>
        </authorList>
    </citation>
    <scope>NUCLEOTIDE SEQUENCE</scope>
</reference>
<proteinExistence type="predicted"/>
<keyword evidence="6" id="KW-1185">Reference proteome</keyword>
<feature type="region of interest" description="Disordered" evidence="4">
    <location>
        <begin position="48"/>
        <end position="78"/>
    </location>
</feature>
<evidence type="ECO:0000313" key="6">
    <source>
        <dbReference type="Proteomes" id="UP000654075"/>
    </source>
</evidence>
<dbReference type="InterPro" id="IPR042080">
    <property type="entry name" value="RNA_2'-PTrans_N"/>
</dbReference>
<dbReference type="PANTHER" id="PTHR12684:SF2">
    <property type="entry name" value="TRNA 2'-PHOSPHOTRANSFERASE 1"/>
    <property type="match status" value="1"/>
</dbReference>